<dbReference type="EMBL" id="CM023472">
    <property type="protein sequence ID" value="KAH7959231.1"/>
    <property type="molecule type" value="Genomic_DNA"/>
</dbReference>
<evidence type="ECO:0000313" key="2">
    <source>
        <dbReference type="Proteomes" id="UP000821865"/>
    </source>
</evidence>
<sequence>MNAIFAVKPGGGGLPRLVQPARSSRMSRRAAVVVSADRPKFNFRPRPSRFRYEVNAQAGGRNPHNFQGGAEVRGEYDVYRANNGAKVVLGGGVSQDVLRHEGKTYKGKPEANVGVGVEIPIGK</sequence>
<keyword evidence="2" id="KW-1185">Reference proteome</keyword>
<organism evidence="1 2">
    <name type="scientific">Dermacentor silvarum</name>
    <name type="common">Tick</name>
    <dbReference type="NCBI Taxonomy" id="543639"/>
    <lineage>
        <taxon>Eukaryota</taxon>
        <taxon>Metazoa</taxon>
        <taxon>Ecdysozoa</taxon>
        <taxon>Arthropoda</taxon>
        <taxon>Chelicerata</taxon>
        <taxon>Arachnida</taxon>
        <taxon>Acari</taxon>
        <taxon>Parasitiformes</taxon>
        <taxon>Ixodida</taxon>
        <taxon>Ixodoidea</taxon>
        <taxon>Ixodidae</taxon>
        <taxon>Rhipicephalinae</taxon>
        <taxon>Dermacentor</taxon>
    </lineage>
</organism>
<proteinExistence type="predicted"/>
<reference evidence="1" key="1">
    <citation type="submission" date="2020-05" db="EMBL/GenBank/DDBJ databases">
        <title>Large-scale comparative analyses of tick genomes elucidate their genetic diversity and vector capacities.</title>
        <authorList>
            <person name="Jia N."/>
            <person name="Wang J."/>
            <person name="Shi W."/>
            <person name="Du L."/>
            <person name="Sun Y."/>
            <person name="Zhan W."/>
            <person name="Jiang J."/>
            <person name="Wang Q."/>
            <person name="Zhang B."/>
            <person name="Ji P."/>
            <person name="Sakyi L.B."/>
            <person name="Cui X."/>
            <person name="Yuan T."/>
            <person name="Jiang B."/>
            <person name="Yang W."/>
            <person name="Lam T.T.-Y."/>
            <person name="Chang Q."/>
            <person name="Ding S."/>
            <person name="Wang X."/>
            <person name="Zhu J."/>
            <person name="Ruan X."/>
            <person name="Zhao L."/>
            <person name="Wei J."/>
            <person name="Que T."/>
            <person name="Du C."/>
            <person name="Cheng J."/>
            <person name="Dai P."/>
            <person name="Han X."/>
            <person name="Huang E."/>
            <person name="Gao Y."/>
            <person name="Liu J."/>
            <person name="Shao H."/>
            <person name="Ye R."/>
            <person name="Li L."/>
            <person name="Wei W."/>
            <person name="Wang X."/>
            <person name="Wang C."/>
            <person name="Yang T."/>
            <person name="Huo Q."/>
            <person name="Li W."/>
            <person name="Guo W."/>
            <person name="Chen H."/>
            <person name="Zhou L."/>
            <person name="Ni X."/>
            <person name="Tian J."/>
            <person name="Zhou Y."/>
            <person name="Sheng Y."/>
            <person name="Liu T."/>
            <person name="Pan Y."/>
            <person name="Xia L."/>
            <person name="Li J."/>
            <person name="Zhao F."/>
            <person name="Cao W."/>
        </authorList>
    </citation>
    <scope>NUCLEOTIDE SEQUENCE</scope>
    <source>
        <strain evidence="1">Dsil-2018</strain>
    </source>
</reference>
<name>A0ACB8D4A5_DERSI</name>
<comment type="caution">
    <text evidence="1">The sequence shown here is derived from an EMBL/GenBank/DDBJ whole genome shotgun (WGS) entry which is preliminary data.</text>
</comment>
<accession>A0ACB8D4A5</accession>
<dbReference type="Proteomes" id="UP000821865">
    <property type="component" value="Chromosome 3"/>
</dbReference>
<protein>
    <submittedName>
        <fullName evidence="1">Uncharacterized protein</fullName>
    </submittedName>
</protein>
<evidence type="ECO:0000313" key="1">
    <source>
        <dbReference type="EMBL" id="KAH7959231.1"/>
    </source>
</evidence>
<gene>
    <name evidence="1" type="ORF">HPB49_009464</name>
</gene>